<keyword evidence="3" id="KW-0547">Nucleotide-binding</keyword>
<comment type="similarity">
    <text evidence="1">Belongs to the tubulin--tyrosine ligase family.</text>
</comment>
<dbReference type="EMBL" id="JABANM010025345">
    <property type="protein sequence ID" value="KAF4714732.1"/>
    <property type="molecule type" value="Genomic_DNA"/>
</dbReference>
<reference evidence="7 8" key="1">
    <citation type="submission" date="2020-04" db="EMBL/GenBank/DDBJ databases">
        <title>Perkinsus olseni comparative genomics.</title>
        <authorList>
            <person name="Bogema D.R."/>
        </authorList>
    </citation>
    <scope>NUCLEOTIDE SEQUENCE [LARGE SCALE GENOMIC DNA]</scope>
    <source>
        <strain evidence="7">ATCC PRA-205</strain>
    </source>
</reference>
<evidence type="ECO:0000256" key="6">
    <source>
        <dbReference type="SAM" id="MobiDB-lite"/>
    </source>
</evidence>
<dbReference type="Gene3D" id="3.30.470.20">
    <property type="entry name" value="ATP-grasp fold, B domain"/>
    <property type="match status" value="1"/>
</dbReference>
<evidence type="ECO:0000256" key="2">
    <source>
        <dbReference type="ARBA" id="ARBA00022598"/>
    </source>
</evidence>
<dbReference type="PANTHER" id="PTHR12241">
    <property type="entry name" value="TUBULIN POLYGLUTAMYLASE"/>
    <property type="match status" value="1"/>
</dbReference>
<keyword evidence="4" id="KW-0067">ATP-binding</keyword>
<dbReference type="Pfam" id="PF03133">
    <property type="entry name" value="TTL"/>
    <property type="match status" value="1"/>
</dbReference>
<dbReference type="Proteomes" id="UP000574390">
    <property type="component" value="Unassembled WGS sequence"/>
</dbReference>
<gene>
    <name evidence="7" type="ORF">FOZ62_027902</name>
</gene>
<dbReference type="InterPro" id="IPR004344">
    <property type="entry name" value="TTL/TTLL_fam"/>
</dbReference>
<protein>
    <recommendedName>
        <fullName evidence="5">Tubulin--tyrosine ligase-like protein 9</fullName>
    </recommendedName>
</protein>
<proteinExistence type="inferred from homology"/>
<dbReference type="Gene3D" id="3.30.1490.20">
    <property type="entry name" value="ATP-grasp fold, A domain"/>
    <property type="match status" value="1"/>
</dbReference>
<dbReference type="InterPro" id="IPR013815">
    <property type="entry name" value="ATP_grasp_subdomain_1"/>
</dbReference>
<evidence type="ECO:0000313" key="8">
    <source>
        <dbReference type="Proteomes" id="UP000574390"/>
    </source>
</evidence>
<feature type="region of interest" description="Disordered" evidence="6">
    <location>
        <begin position="232"/>
        <end position="275"/>
    </location>
</feature>
<accession>A0A7J6R2U3</accession>
<evidence type="ECO:0000256" key="3">
    <source>
        <dbReference type="ARBA" id="ARBA00022741"/>
    </source>
</evidence>
<evidence type="ECO:0000313" key="7">
    <source>
        <dbReference type="EMBL" id="KAF4714732.1"/>
    </source>
</evidence>
<dbReference type="GO" id="GO:0005524">
    <property type="term" value="F:ATP binding"/>
    <property type="evidence" value="ECO:0007669"/>
    <property type="project" value="UniProtKB-KW"/>
</dbReference>
<comment type="caution">
    <text evidence="7">The sequence shown here is derived from an EMBL/GenBank/DDBJ whole genome shotgun (WGS) entry which is preliminary data.</text>
</comment>
<dbReference type="GO" id="GO:0015631">
    <property type="term" value="F:tubulin binding"/>
    <property type="evidence" value="ECO:0007669"/>
    <property type="project" value="TreeGrafter"/>
</dbReference>
<feature type="region of interest" description="Disordered" evidence="6">
    <location>
        <begin position="64"/>
        <end position="91"/>
    </location>
</feature>
<dbReference type="GO" id="GO:0036064">
    <property type="term" value="C:ciliary basal body"/>
    <property type="evidence" value="ECO:0007669"/>
    <property type="project" value="TreeGrafter"/>
</dbReference>
<dbReference type="SUPFAM" id="SSF56059">
    <property type="entry name" value="Glutathione synthetase ATP-binding domain-like"/>
    <property type="match status" value="1"/>
</dbReference>
<sequence length="550" mass="62594">MTEYLRALVFAAKGQPVGTRPEQTAAGPRASSSSTRNSYRRIKFRTSFKNVIYDVLLSRGYEEYGATDESPPETAPRNRSSEGRENEIQKGKTQTECDIFWFDKEWVSEVFDKVYLGRRQRVNHFRNHYQLTRKDMLAKNLQRAREKSDMNDDDELTKILSAGCIPDTYVLPNEYPIFAERFRKSSAGGSWWIMKPTNTAQGKGIFLFDKLSQISEWKGNKISSMSHMAQLIGDQQSAHRRERSQPERSSTSRGSRKVDHPGDKAVNNNSNSGNTGLPSGVVEAYVVQKYIARPLLLGGKKFDLRLYVLVPNFSPLTVWVYRQGFARLSMSRYSKTKKSMENHAVHLTNVAVQKVSPGYNSTHGGKYDLNELKIFLSAKFGSDRVENMFFDMENVILASLKAVEAKVAPDKHSFELYGYDIILDEKLKPWLLEVNASPSLTANTPSDYRMKFDLLDDVFNVLNIEGIIPEDLYPGLTQIGGFDLLYHSDIGRVREADNALTKSRLGRYNDRLEALRELAFRIAAQEAPEFINLRRLRTGAVCLDELIQIM</sequence>
<evidence type="ECO:0000256" key="1">
    <source>
        <dbReference type="ARBA" id="ARBA00006820"/>
    </source>
</evidence>
<keyword evidence="2" id="KW-0436">Ligase</keyword>
<dbReference type="PANTHER" id="PTHR12241:SF39">
    <property type="entry name" value="TUBULIN POLYGLUTAMYLASE TTLL9-RELATED"/>
    <property type="match status" value="1"/>
</dbReference>
<feature type="region of interest" description="Disordered" evidence="6">
    <location>
        <begin position="16"/>
        <end position="37"/>
    </location>
</feature>
<feature type="compositionally biased region" description="Basic and acidic residues" evidence="6">
    <location>
        <begin position="237"/>
        <end position="246"/>
    </location>
</feature>
<feature type="compositionally biased region" description="Basic and acidic residues" evidence="6">
    <location>
        <begin position="79"/>
        <end position="91"/>
    </location>
</feature>
<dbReference type="AlphaFoldDB" id="A0A7J6R2U3"/>
<dbReference type="PROSITE" id="PS51221">
    <property type="entry name" value="TTL"/>
    <property type="match status" value="1"/>
</dbReference>
<organism evidence="7 8">
    <name type="scientific">Perkinsus olseni</name>
    <name type="common">Perkinsus atlanticus</name>
    <dbReference type="NCBI Taxonomy" id="32597"/>
    <lineage>
        <taxon>Eukaryota</taxon>
        <taxon>Sar</taxon>
        <taxon>Alveolata</taxon>
        <taxon>Perkinsozoa</taxon>
        <taxon>Perkinsea</taxon>
        <taxon>Perkinsida</taxon>
        <taxon>Perkinsidae</taxon>
        <taxon>Perkinsus</taxon>
    </lineage>
</organism>
<dbReference type="GO" id="GO:0070740">
    <property type="term" value="F:tubulin-glutamic acid ligase activity"/>
    <property type="evidence" value="ECO:0007669"/>
    <property type="project" value="TreeGrafter"/>
</dbReference>
<feature type="compositionally biased region" description="Polar residues" evidence="6">
    <location>
        <begin position="266"/>
        <end position="275"/>
    </location>
</feature>
<evidence type="ECO:0000256" key="5">
    <source>
        <dbReference type="ARBA" id="ARBA00030445"/>
    </source>
</evidence>
<dbReference type="GO" id="GO:0000226">
    <property type="term" value="P:microtubule cytoskeleton organization"/>
    <property type="evidence" value="ECO:0007669"/>
    <property type="project" value="TreeGrafter"/>
</dbReference>
<evidence type="ECO:0000256" key="4">
    <source>
        <dbReference type="ARBA" id="ARBA00022840"/>
    </source>
</evidence>
<feature type="non-terminal residue" evidence="7">
    <location>
        <position position="550"/>
    </location>
</feature>
<name>A0A7J6R2U3_PEROL</name>